<name>A0A2G1QGB1_9HYPH</name>
<dbReference type="RefSeq" id="WP_165784592.1">
    <property type="nucleotide sequence ID" value="NZ_PDVP01000069.1"/>
</dbReference>
<evidence type="ECO:0000313" key="2">
    <source>
        <dbReference type="Proteomes" id="UP000221168"/>
    </source>
</evidence>
<feature type="non-terminal residue" evidence="1">
    <location>
        <position position="1"/>
    </location>
</feature>
<dbReference type="SUPFAM" id="SSF55729">
    <property type="entry name" value="Acyl-CoA N-acyltransferases (Nat)"/>
    <property type="match status" value="1"/>
</dbReference>
<accession>A0A2G1QGB1</accession>
<organism evidence="1 2">
    <name type="scientific">Zhengella mangrovi</name>
    <dbReference type="NCBI Taxonomy" id="1982044"/>
    <lineage>
        <taxon>Bacteria</taxon>
        <taxon>Pseudomonadati</taxon>
        <taxon>Pseudomonadota</taxon>
        <taxon>Alphaproteobacteria</taxon>
        <taxon>Hyphomicrobiales</taxon>
        <taxon>Notoacmeibacteraceae</taxon>
        <taxon>Zhengella</taxon>
    </lineage>
</organism>
<comment type="caution">
    <text evidence="1">The sequence shown here is derived from an EMBL/GenBank/DDBJ whole genome shotgun (WGS) entry which is preliminary data.</text>
</comment>
<evidence type="ECO:0000313" key="1">
    <source>
        <dbReference type="EMBL" id="PHP64521.1"/>
    </source>
</evidence>
<keyword evidence="2" id="KW-1185">Reference proteome</keyword>
<dbReference type="Proteomes" id="UP000221168">
    <property type="component" value="Unassembled WGS sequence"/>
</dbReference>
<proteinExistence type="predicted"/>
<dbReference type="InterPro" id="IPR016181">
    <property type="entry name" value="Acyl_CoA_acyltransferase"/>
</dbReference>
<gene>
    <name evidence="1" type="ORF">CSC94_23990</name>
</gene>
<sequence length="78" mass="8967">LITKIIDWSEREGLKTVYFGTGTQDYKLRFGGRAMRLGRVIQPLNVKGKAFVLARESYRFARKYGSLSAWQINDNRPG</sequence>
<dbReference type="EMBL" id="PDVP01000069">
    <property type="protein sequence ID" value="PHP64521.1"/>
    <property type="molecule type" value="Genomic_DNA"/>
</dbReference>
<protein>
    <submittedName>
        <fullName evidence="1">Uncharacterized protein</fullName>
    </submittedName>
</protein>
<dbReference type="AlphaFoldDB" id="A0A2G1QGB1"/>
<reference evidence="1 2" key="1">
    <citation type="submission" date="2017-10" db="EMBL/GenBank/DDBJ databases">
        <title>Sedimentibacterium mangrovi gen. nov., sp. nov., a novel member of family Phyllobacteriacea isolated from mangrove sediment.</title>
        <authorList>
            <person name="Liao H."/>
            <person name="Tian Y."/>
        </authorList>
    </citation>
    <scope>NUCLEOTIDE SEQUENCE [LARGE SCALE GENOMIC DNA]</scope>
    <source>
        <strain evidence="1 2">X9-2-2</strain>
    </source>
</reference>